<gene>
    <name evidence="3" type="ORF">EV421DRAFT_1948130</name>
</gene>
<reference evidence="3" key="1">
    <citation type="submission" date="2023-06" db="EMBL/GenBank/DDBJ databases">
        <authorList>
            <consortium name="Lawrence Berkeley National Laboratory"/>
            <person name="Ahrendt S."/>
            <person name="Sahu N."/>
            <person name="Indic B."/>
            <person name="Wong-Bajracharya J."/>
            <person name="Merenyi Z."/>
            <person name="Ke H.-M."/>
            <person name="Monk M."/>
            <person name="Kocsube S."/>
            <person name="Drula E."/>
            <person name="Lipzen A."/>
            <person name="Balint B."/>
            <person name="Henrissat B."/>
            <person name="Andreopoulos B."/>
            <person name="Martin F.M."/>
            <person name="Harder C.B."/>
            <person name="Rigling D."/>
            <person name="Ford K.L."/>
            <person name="Foster G.D."/>
            <person name="Pangilinan J."/>
            <person name="Papanicolaou A."/>
            <person name="Barry K."/>
            <person name="LaButti K."/>
            <person name="Viragh M."/>
            <person name="Koriabine M."/>
            <person name="Yan M."/>
            <person name="Riley R."/>
            <person name="Champramary S."/>
            <person name="Plett K.L."/>
            <person name="Tsai I.J."/>
            <person name="Slot J."/>
            <person name="Sipos G."/>
            <person name="Plett J."/>
            <person name="Nagy L.G."/>
            <person name="Grigoriev I.V."/>
        </authorList>
    </citation>
    <scope>NUCLEOTIDE SEQUENCE</scope>
    <source>
        <strain evidence="3">FPL87.14</strain>
    </source>
</reference>
<evidence type="ECO:0000313" key="3">
    <source>
        <dbReference type="EMBL" id="KAK0443311.1"/>
    </source>
</evidence>
<feature type="domain" description="DUF6699" evidence="2">
    <location>
        <begin position="159"/>
        <end position="257"/>
    </location>
</feature>
<dbReference type="Pfam" id="PF20415">
    <property type="entry name" value="DUF6699"/>
    <property type="match status" value="1"/>
</dbReference>
<accession>A0AA39MQG8</accession>
<feature type="compositionally biased region" description="Low complexity" evidence="1">
    <location>
        <begin position="72"/>
        <end position="94"/>
    </location>
</feature>
<keyword evidence="4" id="KW-1185">Reference proteome</keyword>
<protein>
    <recommendedName>
        <fullName evidence="2">DUF6699 domain-containing protein</fullName>
    </recommendedName>
</protein>
<comment type="caution">
    <text evidence="3">The sequence shown here is derived from an EMBL/GenBank/DDBJ whole genome shotgun (WGS) entry which is preliminary data.</text>
</comment>
<name>A0AA39MQG8_9AGAR</name>
<evidence type="ECO:0000313" key="4">
    <source>
        <dbReference type="Proteomes" id="UP001175226"/>
    </source>
</evidence>
<feature type="compositionally biased region" description="Pro residues" evidence="1">
    <location>
        <begin position="95"/>
        <end position="110"/>
    </location>
</feature>
<proteinExistence type="predicted"/>
<dbReference type="AlphaFoldDB" id="A0AA39MQG8"/>
<dbReference type="EMBL" id="JAUEPT010000023">
    <property type="protein sequence ID" value="KAK0443311.1"/>
    <property type="molecule type" value="Genomic_DNA"/>
</dbReference>
<dbReference type="Proteomes" id="UP001175226">
    <property type="component" value="Unassembled WGS sequence"/>
</dbReference>
<sequence length="270" mass="29793">MGALGAARIPTVTEPRDTVPTYVYEAAHIPSQTATYLSQRLFQRPSTSQQHSYIYYHSRSLNDTPSPEYDHSPLSSSQALSSSPTSHTSQSRPSVLPPSRPVSTQPPPTPDGLRHPITLPPVTEGPDTPITSELHEYLRPLHLDIDLSQDISPYIWTLPDELATSPYLPANMILISNYLPWRIHISPSSVGDLVVALYTALRTRVTDKEMKAVGGKYVMKSFAKRVEGAGEEESKKGVRRVDFLLGSTRFVGIEPTDGPGVWKLCFLSLS</sequence>
<dbReference type="InterPro" id="IPR046522">
    <property type="entry name" value="DUF6699"/>
</dbReference>
<organism evidence="3 4">
    <name type="scientific">Armillaria borealis</name>
    <dbReference type="NCBI Taxonomy" id="47425"/>
    <lineage>
        <taxon>Eukaryota</taxon>
        <taxon>Fungi</taxon>
        <taxon>Dikarya</taxon>
        <taxon>Basidiomycota</taxon>
        <taxon>Agaricomycotina</taxon>
        <taxon>Agaricomycetes</taxon>
        <taxon>Agaricomycetidae</taxon>
        <taxon>Agaricales</taxon>
        <taxon>Marasmiineae</taxon>
        <taxon>Physalacriaceae</taxon>
        <taxon>Armillaria</taxon>
    </lineage>
</organism>
<feature type="region of interest" description="Disordered" evidence="1">
    <location>
        <begin position="59"/>
        <end position="130"/>
    </location>
</feature>
<evidence type="ECO:0000259" key="2">
    <source>
        <dbReference type="Pfam" id="PF20415"/>
    </source>
</evidence>
<evidence type="ECO:0000256" key="1">
    <source>
        <dbReference type="SAM" id="MobiDB-lite"/>
    </source>
</evidence>